<protein>
    <submittedName>
        <fullName evidence="1">Uncharacterized protein</fullName>
    </submittedName>
</protein>
<keyword evidence="2" id="KW-1185">Reference proteome</keyword>
<proteinExistence type="predicted"/>
<evidence type="ECO:0000313" key="1">
    <source>
        <dbReference type="EMBL" id="GEQ13976.1"/>
    </source>
</evidence>
<organism evidence="1 2">
    <name type="scientific">Knoellia locipacati</name>
    <dbReference type="NCBI Taxonomy" id="882824"/>
    <lineage>
        <taxon>Bacteria</taxon>
        <taxon>Bacillati</taxon>
        <taxon>Actinomycetota</taxon>
        <taxon>Actinomycetes</taxon>
        <taxon>Micrococcales</taxon>
        <taxon>Intrasporangiaceae</taxon>
        <taxon>Knoellia</taxon>
    </lineage>
</organism>
<dbReference type="Proteomes" id="UP000321793">
    <property type="component" value="Unassembled WGS sequence"/>
</dbReference>
<accession>A0A512T192</accession>
<dbReference type="AlphaFoldDB" id="A0A512T192"/>
<name>A0A512T192_9MICO</name>
<dbReference type="Pfam" id="PF24389">
    <property type="entry name" value="ORC-CDC6-like"/>
    <property type="match status" value="1"/>
</dbReference>
<sequence>MAELSAGLDSLESVSPESIGERWALLFDELELAPAEIRAELLRSLRSVDERFLFKLSISPFGADLDQFTSALSAMPGHDHDEVSLSYGRKEEGIGFSLELMAAILARRRHKPDDLAFVLGPSDFPVESTVAVPTNGSTEARRNRYFRALYRDDQTFKRYVHRHSQSIEEFLALEGDSRAQFVRKVTPIVIVRSAFRIPDDSFAAGSRRYKTRKNPDIYRGLTSLATVLEGNPRYIIGVMNELLDEAGQGKIGGPRQTAEITRAANRFRALLTTIPAPVVPGIRRRGLLPIIDMLGTFFRERIVADDFTPDPIGSFIVDSHVSDEILAAIGSLLNAGALVYVPEPGGVAILTSLRGKRFRLNYLLASQYGMPLRLEREQSISAIVERQRIKGDSNQPSIFEILGD</sequence>
<reference evidence="1 2" key="1">
    <citation type="submission" date="2019-07" db="EMBL/GenBank/DDBJ databases">
        <title>Whole genome shotgun sequence of Knoellia locipacati NBRC 109775.</title>
        <authorList>
            <person name="Hosoyama A."/>
            <person name="Uohara A."/>
            <person name="Ohji S."/>
            <person name="Ichikawa N."/>
        </authorList>
    </citation>
    <scope>NUCLEOTIDE SEQUENCE [LARGE SCALE GENOMIC DNA]</scope>
    <source>
        <strain evidence="1 2">NBRC 109775</strain>
    </source>
</reference>
<comment type="caution">
    <text evidence="1">The sequence shown here is derived from an EMBL/GenBank/DDBJ whole genome shotgun (WGS) entry which is preliminary data.</text>
</comment>
<evidence type="ECO:0000313" key="2">
    <source>
        <dbReference type="Proteomes" id="UP000321793"/>
    </source>
</evidence>
<dbReference type="EMBL" id="BKBA01000008">
    <property type="protein sequence ID" value="GEQ13976.1"/>
    <property type="molecule type" value="Genomic_DNA"/>
</dbReference>
<dbReference type="InterPro" id="IPR056955">
    <property type="entry name" value="ORC-CDC6-like"/>
</dbReference>
<gene>
    <name evidence="1" type="ORF">KLO01_20230</name>
</gene>